<proteinExistence type="predicted"/>
<feature type="region of interest" description="Disordered" evidence="3">
    <location>
        <begin position="157"/>
        <end position="178"/>
    </location>
</feature>
<dbReference type="InterPro" id="IPR001296">
    <property type="entry name" value="Glyco_trans_1"/>
</dbReference>
<keyword evidence="1" id="KW-0328">Glycosyltransferase</keyword>
<name>A0A495IK68_9MICO</name>
<dbReference type="SUPFAM" id="SSF53756">
    <property type="entry name" value="UDP-Glycosyltransferase/glycogen phosphorylase"/>
    <property type="match status" value="1"/>
</dbReference>
<dbReference type="Gene3D" id="3.40.50.2000">
    <property type="entry name" value="Glycogen Phosphorylase B"/>
    <property type="match status" value="2"/>
</dbReference>
<feature type="domain" description="Glycosyl transferase family 1" evidence="4">
    <location>
        <begin position="228"/>
        <end position="390"/>
    </location>
</feature>
<dbReference type="GO" id="GO:1901137">
    <property type="term" value="P:carbohydrate derivative biosynthetic process"/>
    <property type="evidence" value="ECO:0007669"/>
    <property type="project" value="UniProtKB-ARBA"/>
</dbReference>
<sequence>MRVAAGYARLVPSQPKAPLRIALVCLHTSPASDPGIGDAGGMNVVVRNQAVALGALGHTVDVFTRRSSPDQPVSTPLTASACDDGDESVTLHFVDAGPATPVAKGVHEEFMKAFGLALDSFGEYDIVHSHHWFSGMAALPWAGRMGVPHLQSFHSIAADPSSPLSEGERPESPGRLAGESWLAQNSDGVIAISAAEADTVVKRLGAELDRVSVVAPGVDSKLFHPGDRAESPFVVAAGRLDPLKGFDLAIEALALVPASLRPELVIAGEESVDYAHYPAELLALAASSGVADRVRFVGPQSRADLAALLREARLVVIPSHSETYGLVALEAAASATPVVAAAAGGLREAVVDGVTGVVLASRAPGVWASAIGGILQDQARAASLASTARARATGLSWEHSADALVAVYRRALTPR</sequence>
<gene>
    <name evidence="6" type="ORF">C8E83_3575</name>
</gene>
<comment type="caution">
    <text evidence="6">The sequence shown here is derived from an EMBL/GenBank/DDBJ whole genome shotgun (WGS) entry which is preliminary data.</text>
</comment>
<feature type="domain" description="Glycosyltransferase subfamily 4-like N-terminal" evidence="5">
    <location>
        <begin position="40"/>
        <end position="220"/>
    </location>
</feature>
<keyword evidence="7" id="KW-1185">Reference proteome</keyword>
<keyword evidence="2 6" id="KW-0808">Transferase</keyword>
<dbReference type="Pfam" id="PF13439">
    <property type="entry name" value="Glyco_transf_4"/>
    <property type="match status" value="1"/>
</dbReference>
<dbReference type="GO" id="GO:0016757">
    <property type="term" value="F:glycosyltransferase activity"/>
    <property type="evidence" value="ECO:0007669"/>
    <property type="project" value="UniProtKB-KW"/>
</dbReference>
<organism evidence="6 7">
    <name type="scientific">Frondihabitans australicus</name>
    <dbReference type="NCBI Taxonomy" id="386892"/>
    <lineage>
        <taxon>Bacteria</taxon>
        <taxon>Bacillati</taxon>
        <taxon>Actinomycetota</taxon>
        <taxon>Actinomycetes</taxon>
        <taxon>Micrococcales</taxon>
        <taxon>Microbacteriaceae</taxon>
        <taxon>Frondihabitans</taxon>
    </lineage>
</organism>
<evidence type="ECO:0000256" key="1">
    <source>
        <dbReference type="ARBA" id="ARBA00022676"/>
    </source>
</evidence>
<dbReference type="AlphaFoldDB" id="A0A495IK68"/>
<reference evidence="6 7" key="1">
    <citation type="submission" date="2018-10" db="EMBL/GenBank/DDBJ databases">
        <title>Sequencing the genomes of 1000 actinobacteria strains.</title>
        <authorList>
            <person name="Klenk H.-P."/>
        </authorList>
    </citation>
    <scope>NUCLEOTIDE SEQUENCE [LARGE SCALE GENOMIC DNA]</scope>
    <source>
        <strain evidence="6 7">DSM 17894</strain>
    </source>
</reference>
<evidence type="ECO:0000259" key="4">
    <source>
        <dbReference type="Pfam" id="PF00534"/>
    </source>
</evidence>
<protein>
    <submittedName>
        <fullName evidence="6">D-inositol-3-phosphate glycosyltransferase</fullName>
    </submittedName>
</protein>
<dbReference type="InterPro" id="IPR028098">
    <property type="entry name" value="Glyco_trans_4-like_N"/>
</dbReference>
<dbReference type="OrthoDB" id="9810929at2"/>
<dbReference type="PANTHER" id="PTHR45947:SF13">
    <property type="entry name" value="TRANSFERASE"/>
    <property type="match status" value="1"/>
</dbReference>
<evidence type="ECO:0000256" key="3">
    <source>
        <dbReference type="SAM" id="MobiDB-lite"/>
    </source>
</evidence>
<evidence type="ECO:0000313" key="7">
    <source>
        <dbReference type="Proteomes" id="UP000280008"/>
    </source>
</evidence>
<evidence type="ECO:0000313" key="6">
    <source>
        <dbReference type="EMBL" id="RKR76402.1"/>
    </source>
</evidence>
<accession>A0A495IK68</accession>
<evidence type="ECO:0000256" key="2">
    <source>
        <dbReference type="ARBA" id="ARBA00022679"/>
    </source>
</evidence>
<dbReference type="Proteomes" id="UP000280008">
    <property type="component" value="Unassembled WGS sequence"/>
</dbReference>
<dbReference type="PANTHER" id="PTHR45947">
    <property type="entry name" value="SULFOQUINOVOSYL TRANSFERASE SQD2"/>
    <property type="match status" value="1"/>
</dbReference>
<dbReference type="Pfam" id="PF00534">
    <property type="entry name" value="Glycos_transf_1"/>
    <property type="match status" value="1"/>
</dbReference>
<dbReference type="EMBL" id="RBKS01000001">
    <property type="protein sequence ID" value="RKR76402.1"/>
    <property type="molecule type" value="Genomic_DNA"/>
</dbReference>
<dbReference type="InterPro" id="IPR050194">
    <property type="entry name" value="Glycosyltransferase_grp1"/>
</dbReference>
<evidence type="ECO:0000259" key="5">
    <source>
        <dbReference type="Pfam" id="PF13439"/>
    </source>
</evidence>